<sequence>MQFIHVDQNSMLRRFLKEILGFYEPRVSFVYVLRNELSRLARLRSLRCKMWLCSAGGSGLQQQASWITICIMLAIIILNSRGSGVEPNRACTVHCQYLARISVIYEFCGQPPTFFNVYVARFDIVCTGHIDLQTNCCLCPALVTPLCRYWKIRVIDDSILNTLLQSLEKLQRAEALLASSRRTSHENCLWEGRALSKTADGVAFIRMVQNHVDVSPKPMHRY</sequence>
<evidence type="ECO:0000313" key="2">
    <source>
        <dbReference type="Proteomes" id="UP000299102"/>
    </source>
</evidence>
<organism evidence="1 2">
    <name type="scientific">Eumeta variegata</name>
    <name type="common">Bagworm moth</name>
    <name type="synonym">Eumeta japonica</name>
    <dbReference type="NCBI Taxonomy" id="151549"/>
    <lineage>
        <taxon>Eukaryota</taxon>
        <taxon>Metazoa</taxon>
        <taxon>Ecdysozoa</taxon>
        <taxon>Arthropoda</taxon>
        <taxon>Hexapoda</taxon>
        <taxon>Insecta</taxon>
        <taxon>Pterygota</taxon>
        <taxon>Neoptera</taxon>
        <taxon>Endopterygota</taxon>
        <taxon>Lepidoptera</taxon>
        <taxon>Glossata</taxon>
        <taxon>Ditrysia</taxon>
        <taxon>Tineoidea</taxon>
        <taxon>Psychidae</taxon>
        <taxon>Oiketicinae</taxon>
        <taxon>Eumeta</taxon>
    </lineage>
</organism>
<comment type="caution">
    <text evidence="1">The sequence shown here is derived from an EMBL/GenBank/DDBJ whole genome shotgun (WGS) entry which is preliminary data.</text>
</comment>
<dbReference type="EMBL" id="BGZK01001624">
    <property type="protein sequence ID" value="GBP83501.1"/>
    <property type="molecule type" value="Genomic_DNA"/>
</dbReference>
<gene>
    <name evidence="1" type="ORF">EVAR_86665_1</name>
</gene>
<evidence type="ECO:0000313" key="1">
    <source>
        <dbReference type="EMBL" id="GBP83501.1"/>
    </source>
</evidence>
<reference evidence="1 2" key="1">
    <citation type="journal article" date="2019" name="Commun. Biol.">
        <title>The bagworm genome reveals a unique fibroin gene that provides high tensile strength.</title>
        <authorList>
            <person name="Kono N."/>
            <person name="Nakamura H."/>
            <person name="Ohtoshi R."/>
            <person name="Tomita M."/>
            <person name="Numata K."/>
            <person name="Arakawa K."/>
        </authorList>
    </citation>
    <scope>NUCLEOTIDE SEQUENCE [LARGE SCALE GENOMIC DNA]</scope>
</reference>
<accession>A0A4C1Z3Z9</accession>
<proteinExistence type="predicted"/>
<keyword evidence="2" id="KW-1185">Reference proteome</keyword>
<dbReference type="Proteomes" id="UP000299102">
    <property type="component" value="Unassembled WGS sequence"/>
</dbReference>
<protein>
    <submittedName>
        <fullName evidence="1">Uncharacterized protein</fullName>
    </submittedName>
</protein>
<name>A0A4C1Z3Z9_EUMVA</name>
<dbReference type="AlphaFoldDB" id="A0A4C1Z3Z9"/>